<reference evidence="10" key="1">
    <citation type="submission" date="2025-08" db="UniProtKB">
        <authorList>
            <consortium name="RefSeq"/>
        </authorList>
    </citation>
    <scope>IDENTIFICATION</scope>
    <source>
        <tissue evidence="10">Leaves</tissue>
    </source>
</reference>
<dbReference type="Pfam" id="PF08284">
    <property type="entry name" value="RVP_2"/>
    <property type="match status" value="1"/>
</dbReference>
<sequence length="1106" mass="126122">MDCNNNPSWKESSYGRDDDDDEAEESCYRLLLIGFCMFTTWMAVNAAIMGATNCIQLVSQEPVGSSGRAYHIGLAAFMIPIGVIYLVICAAFLFVLLADCFSMLERIFIGGKAVKSSPSSFCPDEDSDIEKGVQSEENIKKRSSCIISPVLYHNSGIRARLRAIGMTKNQDEALRRDVVELGSVVRTFSNKNDGMEQAIRTMEFRQDATEKLLKGLDQKYEGMMNMMAQLMAKVSDRGKELEGSSSSKGEDRPNESRMDLQKETVSKRDNRISGRLPKMDLPTFEGNNPREWIRKADKYFKIHEIEENMKAEIAELYFRDRADIWFHGVFHGRETISWTELSTAMSIRFGEGSPEEAIEEFNKLVQTGSVANYLERFEMLKALVMPSLPHLSDSYYKACFMSGLKEVIVNMVKMSKPETLAAAIEIAKLQEKNLKAIQKIQKPATPNFSNHRPPTKITSAPRWNQNHPKHPNQNQDQKTSNQNQFKRISPTEFNLRREKGLCYKCAEPYTMGHVCKQSHVHFLLAEETETREEAREPEKEVYCDCINGELTDEHIEVSIHALAGETSHRTMKLKGLVKGRLVTALVDSGSTHCFVDEQLARDLKLGTQGPNLVVNVANGEKVDSKGLDKPLQWEMQGHQFQHAFNTLRLGGCDMILGVDWLAKHSPIEFNFRELSMKIHQGRQEVVLKWEGVITKLKGLNGGRLAKWLRKQPYGVVAQLVAVEEEGSATQLPAEIRQILEQYKDVFEEPKGMPPVRGHEHQIDLKEGAKPFQVRPYRCPYIQKTEIERLVKEMLELGIIQPSSSPFASPVLLVKKKDGTWRFCVDYRQLNELTIKNKFPMPLIEELIDELHGAKFFTKIDLRAGYFQIRVKEENISKTAFRTHQGLYEFKVMPFGLTNAPATFQSLMNQVFQDQMRKHVLVFFDDILVYSSTLEEHVKHVEEVMSILRRHQLYAKMSKCSFAQLQVEYLGHIITAEGVQADPRKIECMEKWPNPTNIKQLRGFLGLTGYYRRFVRGYGAIARPLTDLLKKDNFHWNKDSEQAFQTLKKAMCTTPVLAVPDFTQPFIIETDACYSGIGAVLMQNRRPISYLSQALGQKNMGLSIYEK</sequence>
<evidence type="ECO:0000256" key="3">
    <source>
        <dbReference type="ARBA" id="ARBA00022722"/>
    </source>
</evidence>
<evidence type="ECO:0000256" key="7">
    <source>
        <dbReference type="SAM" id="Phobius"/>
    </source>
</evidence>
<dbReference type="CDD" id="cd01647">
    <property type="entry name" value="RT_LTR"/>
    <property type="match status" value="1"/>
</dbReference>
<keyword evidence="7" id="KW-0812">Transmembrane</keyword>
<dbReference type="InterPro" id="IPR043128">
    <property type="entry name" value="Rev_trsase/Diguanyl_cyclase"/>
</dbReference>
<keyword evidence="1" id="KW-0808">Transferase</keyword>
<name>A0ABM4V3D8_COFAR</name>
<evidence type="ECO:0000256" key="1">
    <source>
        <dbReference type="ARBA" id="ARBA00022679"/>
    </source>
</evidence>
<dbReference type="InterPro" id="IPR021109">
    <property type="entry name" value="Peptidase_aspartic_dom_sf"/>
</dbReference>
<evidence type="ECO:0000313" key="9">
    <source>
        <dbReference type="Proteomes" id="UP001652660"/>
    </source>
</evidence>
<dbReference type="InterPro" id="IPR041577">
    <property type="entry name" value="RT_RNaseH_2"/>
</dbReference>
<feature type="compositionally biased region" description="Polar residues" evidence="6">
    <location>
        <begin position="1"/>
        <end position="11"/>
    </location>
</feature>
<keyword evidence="9" id="KW-1185">Reference proteome</keyword>
<dbReference type="InterPro" id="IPR050951">
    <property type="entry name" value="Retrovirus_Pol_polyprotein"/>
</dbReference>
<evidence type="ECO:0000256" key="2">
    <source>
        <dbReference type="ARBA" id="ARBA00022695"/>
    </source>
</evidence>
<dbReference type="CDD" id="cd00303">
    <property type="entry name" value="retropepsin_like"/>
    <property type="match status" value="1"/>
</dbReference>
<keyword evidence="7" id="KW-0472">Membrane</keyword>
<keyword evidence="2" id="KW-0548">Nucleotidyltransferase</keyword>
<keyword evidence="4" id="KW-0378">Hydrolase</keyword>
<keyword evidence="5" id="KW-0511">Multifunctional enzyme</keyword>
<feature type="region of interest" description="Disordered" evidence="6">
    <location>
        <begin position="235"/>
        <end position="283"/>
    </location>
</feature>
<gene>
    <name evidence="10" type="primary">LOC140010632</name>
</gene>
<dbReference type="SUPFAM" id="SSF56672">
    <property type="entry name" value="DNA/RNA polymerases"/>
    <property type="match status" value="1"/>
</dbReference>
<feature type="transmembrane region" description="Helical" evidence="7">
    <location>
        <begin position="30"/>
        <end position="51"/>
    </location>
</feature>
<feature type="compositionally biased region" description="Polar residues" evidence="6">
    <location>
        <begin position="444"/>
        <end position="463"/>
    </location>
</feature>
<dbReference type="Pfam" id="PF17919">
    <property type="entry name" value="RT_RNaseH_2"/>
    <property type="match status" value="1"/>
</dbReference>
<evidence type="ECO:0000256" key="4">
    <source>
        <dbReference type="ARBA" id="ARBA00022759"/>
    </source>
</evidence>
<dbReference type="GeneID" id="140010632"/>
<dbReference type="InterPro" id="IPR043502">
    <property type="entry name" value="DNA/RNA_pol_sf"/>
</dbReference>
<feature type="region of interest" description="Disordered" evidence="6">
    <location>
        <begin position="1"/>
        <end position="21"/>
    </location>
</feature>
<dbReference type="Proteomes" id="UP001652660">
    <property type="component" value="Chromosome 7c"/>
</dbReference>
<dbReference type="Gene3D" id="2.40.70.10">
    <property type="entry name" value="Acid Proteases"/>
    <property type="match status" value="1"/>
</dbReference>
<feature type="region of interest" description="Disordered" evidence="6">
    <location>
        <begin position="442"/>
        <end position="489"/>
    </location>
</feature>
<evidence type="ECO:0000256" key="6">
    <source>
        <dbReference type="SAM" id="MobiDB-lite"/>
    </source>
</evidence>
<dbReference type="Pfam" id="PF00078">
    <property type="entry name" value="RVT_1"/>
    <property type="match status" value="1"/>
</dbReference>
<keyword evidence="7" id="KW-1133">Transmembrane helix</keyword>
<evidence type="ECO:0000256" key="5">
    <source>
        <dbReference type="ARBA" id="ARBA00023268"/>
    </source>
</evidence>
<evidence type="ECO:0000313" key="10">
    <source>
        <dbReference type="RefSeq" id="XP_071914038.1"/>
    </source>
</evidence>
<protein>
    <recommendedName>
        <fullName evidence="8">Reverse transcriptase domain-containing protein</fullName>
    </recommendedName>
</protein>
<dbReference type="Pfam" id="PF03732">
    <property type="entry name" value="Retrotrans_gag"/>
    <property type="match status" value="1"/>
</dbReference>
<feature type="transmembrane region" description="Helical" evidence="7">
    <location>
        <begin position="72"/>
        <end position="97"/>
    </location>
</feature>
<dbReference type="PANTHER" id="PTHR37984:SF5">
    <property type="entry name" value="PROTEIN NYNRIN-LIKE"/>
    <property type="match status" value="1"/>
</dbReference>
<dbReference type="SUPFAM" id="SSF50630">
    <property type="entry name" value="Acid proteases"/>
    <property type="match status" value="1"/>
</dbReference>
<evidence type="ECO:0000259" key="8">
    <source>
        <dbReference type="PROSITE" id="PS50878"/>
    </source>
</evidence>
<organism evidence="9 10">
    <name type="scientific">Coffea arabica</name>
    <name type="common">Arabian coffee</name>
    <dbReference type="NCBI Taxonomy" id="13443"/>
    <lineage>
        <taxon>Eukaryota</taxon>
        <taxon>Viridiplantae</taxon>
        <taxon>Streptophyta</taxon>
        <taxon>Embryophyta</taxon>
        <taxon>Tracheophyta</taxon>
        <taxon>Spermatophyta</taxon>
        <taxon>Magnoliopsida</taxon>
        <taxon>eudicotyledons</taxon>
        <taxon>Gunneridae</taxon>
        <taxon>Pentapetalae</taxon>
        <taxon>asterids</taxon>
        <taxon>lamiids</taxon>
        <taxon>Gentianales</taxon>
        <taxon>Rubiaceae</taxon>
        <taxon>Ixoroideae</taxon>
        <taxon>Gardenieae complex</taxon>
        <taxon>Bertiereae - Coffeeae clade</taxon>
        <taxon>Coffeeae</taxon>
        <taxon>Coffea</taxon>
    </lineage>
</organism>
<dbReference type="PANTHER" id="PTHR37984">
    <property type="entry name" value="PROTEIN CBG26694"/>
    <property type="match status" value="1"/>
</dbReference>
<dbReference type="InterPro" id="IPR000477">
    <property type="entry name" value="RT_dom"/>
</dbReference>
<dbReference type="Gene3D" id="3.10.10.10">
    <property type="entry name" value="HIV Type 1 Reverse Transcriptase, subunit A, domain 1"/>
    <property type="match status" value="1"/>
</dbReference>
<dbReference type="PROSITE" id="PS50878">
    <property type="entry name" value="RT_POL"/>
    <property type="match status" value="1"/>
</dbReference>
<dbReference type="InterPro" id="IPR005162">
    <property type="entry name" value="Retrotrans_gag_dom"/>
</dbReference>
<keyword evidence="4" id="KW-0255">Endonuclease</keyword>
<dbReference type="Gene3D" id="3.30.70.270">
    <property type="match status" value="2"/>
</dbReference>
<dbReference type="RefSeq" id="XP_071914038.1">
    <property type="nucleotide sequence ID" value="XM_072057937.1"/>
</dbReference>
<feature type="compositionally biased region" description="Basic and acidic residues" evidence="6">
    <location>
        <begin position="235"/>
        <end position="272"/>
    </location>
</feature>
<feature type="domain" description="Reverse transcriptase" evidence="8">
    <location>
        <begin position="794"/>
        <end position="973"/>
    </location>
</feature>
<accession>A0ABM4V3D8</accession>
<proteinExistence type="predicted"/>
<keyword evidence="3" id="KW-0540">Nuclease</keyword>